<feature type="transmembrane region" description="Helical" evidence="1">
    <location>
        <begin position="217"/>
        <end position="241"/>
    </location>
</feature>
<evidence type="ECO:0000256" key="1">
    <source>
        <dbReference type="SAM" id="Phobius"/>
    </source>
</evidence>
<keyword evidence="1" id="KW-0812">Transmembrane</keyword>
<dbReference type="GO" id="GO:0005886">
    <property type="term" value="C:plasma membrane"/>
    <property type="evidence" value="ECO:0007669"/>
    <property type="project" value="TreeGrafter"/>
</dbReference>
<sequence length="431" mass="46030">MSPKFAAINLTSFSQDKSMTAAVQPHTAADPQQTTASTESAADASSSYLVASSTATNDNNTPAQVMSPTEETTKAAKKPVGKIIWEFVCKHWFLEGLAVGIAFAAVWPDLGKKGGYIRSEYSVSYGCVMLIFILSGMSLKSKVLLQSLANWKMHLVVQVISLGLTPAIGLGVGKLLQLSSGFDATLAKGIIIACSTPTTISSNVLMTKQAGGDEAGALTNAVIGNVLGVFISPSLIFAYVGELGSAPLNYATTFQNLAITVVGPLIFGQVIQLIFPKLMPWLQARMNLAILNSSLLLVLVWSVFCNTFSENITDGINAGSFVAVFALCLSLFLLFSFLSFWISRIPWLGFSRQATVAIVMCAATKTVALGIPLINIIYKGSPLIGIISAPLLVYHAEQLVVGSFLVSWFSKWIAREESEERPLELRGSSPV</sequence>
<dbReference type="OrthoDB" id="188035at2759"/>
<comment type="caution">
    <text evidence="2">The sequence shown here is derived from an EMBL/GenBank/DDBJ whole genome shotgun (WGS) entry which is preliminary data.</text>
</comment>
<dbReference type="Pfam" id="PF13593">
    <property type="entry name" value="SBF_like"/>
    <property type="match status" value="1"/>
</dbReference>
<accession>A0A507EKR2</accession>
<keyword evidence="1" id="KW-1133">Transmembrane helix</keyword>
<organism evidence="2 3">
    <name type="scientific">Chytriomyces confervae</name>
    <dbReference type="NCBI Taxonomy" id="246404"/>
    <lineage>
        <taxon>Eukaryota</taxon>
        <taxon>Fungi</taxon>
        <taxon>Fungi incertae sedis</taxon>
        <taxon>Chytridiomycota</taxon>
        <taxon>Chytridiomycota incertae sedis</taxon>
        <taxon>Chytridiomycetes</taxon>
        <taxon>Chytridiales</taxon>
        <taxon>Chytriomycetaceae</taxon>
        <taxon>Chytriomyces</taxon>
    </lineage>
</organism>
<evidence type="ECO:0000313" key="3">
    <source>
        <dbReference type="Proteomes" id="UP000320333"/>
    </source>
</evidence>
<feature type="transmembrane region" description="Helical" evidence="1">
    <location>
        <begin position="321"/>
        <end position="342"/>
    </location>
</feature>
<dbReference type="InterPro" id="IPR038770">
    <property type="entry name" value="Na+/solute_symporter_sf"/>
</dbReference>
<keyword evidence="1" id="KW-0472">Membrane</keyword>
<reference evidence="2 3" key="1">
    <citation type="journal article" date="2019" name="Sci. Rep.">
        <title>Comparative genomics of chytrid fungi reveal insights into the obligate biotrophic and pathogenic lifestyle of Synchytrium endobioticum.</title>
        <authorList>
            <person name="van de Vossenberg B.T.L.H."/>
            <person name="Warris S."/>
            <person name="Nguyen H.D.T."/>
            <person name="van Gent-Pelzer M.P.E."/>
            <person name="Joly D.L."/>
            <person name="van de Geest H.C."/>
            <person name="Bonants P.J.M."/>
            <person name="Smith D.S."/>
            <person name="Levesque C.A."/>
            <person name="van der Lee T.A.J."/>
        </authorList>
    </citation>
    <scope>NUCLEOTIDE SEQUENCE [LARGE SCALE GENOMIC DNA]</scope>
    <source>
        <strain evidence="2 3">CBS 675.73</strain>
    </source>
</reference>
<evidence type="ECO:0000313" key="2">
    <source>
        <dbReference type="EMBL" id="TPX63975.1"/>
    </source>
</evidence>
<proteinExistence type="predicted"/>
<keyword evidence="3" id="KW-1185">Reference proteome</keyword>
<dbReference type="STRING" id="246404.A0A507EKR2"/>
<dbReference type="Gene3D" id="1.20.1530.20">
    <property type="match status" value="1"/>
</dbReference>
<protein>
    <submittedName>
        <fullName evidence="2">Uncharacterized protein</fullName>
    </submittedName>
</protein>
<dbReference type="Proteomes" id="UP000320333">
    <property type="component" value="Unassembled WGS sequence"/>
</dbReference>
<name>A0A507EKR2_9FUNG</name>
<feature type="transmembrane region" description="Helical" evidence="1">
    <location>
        <begin position="354"/>
        <end position="378"/>
    </location>
</feature>
<feature type="transmembrane region" description="Helical" evidence="1">
    <location>
        <begin position="384"/>
        <end position="409"/>
    </location>
</feature>
<dbReference type="InterPro" id="IPR016833">
    <property type="entry name" value="Put_Na-Bile_cotransptr"/>
</dbReference>
<gene>
    <name evidence="2" type="ORF">CcCBS67573_g08527</name>
</gene>
<dbReference type="PANTHER" id="PTHR18640">
    <property type="entry name" value="SOLUTE CARRIER FAMILY 10 MEMBER 7"/>
    <property type="match status" value="1"/>
</dbReference>
<dbReference type="EMBL" id="QEAP01000571">
    <property type="protein sequence ID" value="TPX63975.1"/>
    <property type="molecule type" value="Genomic_DNA"/>
</dbReference>
<dbReference type="PANTHER" id="PTHR18640:SF5">
    <property type="entry name" value="SODIUM_BILE ACID COTRANSPORTER 7"/>
    <property type="match status" value="1"/>
</dbReference>
<feature type="transmembrane region" description="Helical" evidence="1">
    <location>
        <begin position="122"/>
        <end position="139"/>
    </location>
</feature>
<dbReference type="AlphaFoldDB" id="A0A507EKR2"/>
<feature type="transmembrane region" description="Helical" evidence="1">
    <location>
        <begin position="287"/>
        <end position="309"/>
    </location>
</feature>
<feature type="transmembrane region" description="Helical" evidence="1">
    <location>
        <begin position="151"/>
        <end position="173"/>
    </location>
</feature>
<feature type="transmembrane region" description="Helical" evidence="1">
    <location>
        <begin position="253"/>
        <end position="275"/>
    </location>
</feature>